<feature type="transmembrane region" description="Helical" evidence="1">
    <location>
        <begin position="86"/>
        <end position="108"/>
    </location>
</feature>
<name>A0ABM6CEM2_9HYPH</name>
<protein>
    <submittedName>
        <fullName evidence="2">Uncharacterized protein</fullName>
    </submittedName>
</protein>
<dbReference type="RefSeq" id="WP_012485432.1">
    <property type="nucleotide sequence ID" value="NZ_CP013522.1"/>
</dbReference>
<accession>A0ABM6CEM2</accession>
<keyword evidence="3" id="KW-1185">Reference proteome</keyword>
<reference evidence="2 3" key="1">
    <citation type="submission" date="2015-11" db="EMBL/GenBank/DDBJ databases">
        <title>The limits of bacterial species coexistence and the symbiotic plasmid transference in sympatric Rhizobium populations.</title>
        <authorList>
            <person name="Perez-Carrascal O.M."/>
            <person name="VanInsberghe D."/>
            <person name="Juarez S."/>
            <person name="Polz M.F."/>
            <person name="Vinuesa P."/>
            <person name="Gonzalez V."/>
        </authorList>
    </citation>
    <scope>NUCLEOTIDE SEQUENCE [LARGE SCALE GENOMIC DNA]</scope>
    <source>
        <strain evidence="2 3">N771</strain>
    </source>
</reference>
<evidence type="ECO:0000313" key="2">
    <source>
        <dbReference type="EMBL" id="ANL86711.1"/>
    </source>
</evidence>
<keyword evidence="1" id="KW-1133">Transmembrane helix</keyword>
<organism evidence="2 3">
    <name type="scientific">Rhizobium phaseoli</name>
    <dbReference type="NCBI Taxonomy" id="396"/>
    <lineage>
        <taxon>Bacteria</taxon>
        <taxon>Pseudomonadati</taxon>
        <taxon>Pseudomonadota</taxon>
        <taxon>Alphaproteobacteria</taxon>
        <taxon>Hyphomicrobiales</taxon>
        <taxon>Rhizobiaceae</taxon>
        <taxon>Rhizobium/Agrobacterium group</taxon>
        <taxon>Rhizobium</taxon>
    </lineage>
</organism>
<gene>
    <name evidence="2" type="ORF">AMC81_CH03998</name>
</gene>
<sequence>MAHEPHCFFSCVPRAPFGGSLWQSQVDGLNKILDEWERRGLSDVRWLAYMLATTFHETGGKMQPVREAGGEKYTPALEDWKRIKMIGYGVSGLIAIAGLTTGAIVTWASDGAVAWIRHWLKIN</sequence>
<dbReference type="EMBL" id="CP013568">
    <property type="protein sequence ID" value="ANL86711.1"/>
    <property type="molecule type" value="Genomic_DNA"/>
</dbReference>
<keyword evidence="1" id="KW-0472">Membrane</keyword>
<dbReference type="Proteomes" id="UP000078551">
    <property type="component" value="Chromosome"/>
</dbReference>
<keyword evidence="1" id="KW-0812">Transmembrane</keyword>
<evidence type="ECO:0000313" key="3">
    <source>
        <dbReference type="Proteomes" id="UP000078551"/>
    </source>
</evidence>
<evidence type="ECO:0000256" key="1">
    <source>
        <dbReference type="SAM" id="Phobius"/>
    </source>
</evidence>
<proteinExistence type="predicted"/>